<feature type="topological domain" description="Lumenal" evidence="9">
    <location>
        <begin position="1"/>
        <end position="3"/>
    </location>
</feature>
<dbReference type="Proteomes" id="UP000000561">
    <property type="component" value="Chromosome 1"/>
</dbReference>
<evidence type="ECO:0000256" key="10">
    <source>
        <dbReference type="SAM" id="MobiDB-lite"/>
    </source>
</evidence>
<evidence type="ECO:0000256" key="4">
    <source>
        <dbReference type="ARBA" id="ARBA00022692"/>
    </source>
</evidence>
<keyword evidence="7" id="KW-0175">Coiled coil</keyword>
<dbReference type="GO" id="GO:0043529">
    <property type="term" value="C:GET complex"/>
    <property type="evidence" value="ECO:0000318"/>
    <property type="project" value="GO_Central"/>
</dbReference>
<dbReference type="STRING" id="237631.A0A0D1CHH0"/>
<dbReference type="InParanoid" id="A0A0D1CHH0"/>
<dbReference type="Pfam" id="PF04420">
    <property type="entry name" value="CHD5"/>
    <property type="match status" value="1"/>
</dbReference>
<name>A0A0D1CHH0_MYCMD</name>
<evidence type="ECO:0000256" key="2">
    <source>
        <dbReference type="ARBA" id="ARBA00010799"/>
    </source>
</evidence>
<keyword evidence="5 9" id="KW-0256">Endoplasmic reticulum</keyword>
<reference evidence="13 14" key="1">
    <citation type="journal article" date="2006" name="Nature">
        <title>Insights from the genome of the biotrophic fungal plant pathogen Ustilago maydis.</title>
        <authorList>
            <person name="Kamper J."/>
            <person name="Kahmann R."/>
            <person name="Bolker M."/>
            <person name="Ma L.J."/>
            <person name="Brefort T."/>
            <person name="Saville B.J."/>
            <person name="Banuett F."/>
            <person name="Kronstad J.W."/>
            <person name="Gold S.E."/>
            <person name="Muller O."/>
            <person name="Perlin M.H."/>
            <person name="Wosten H.A."/>
            <person name="de Vries R."/>
            <person name="Ruiz-Herrera J."/>
            <person name="Reynaga-Pena C.G."/>
            <person name="Snetselaar K."/>
            <person name="McCann M."/>
            <person name="Perez-Martin J."/>
            <person name="Feldbrugge M."/>
            <person name="Basse C.W."/>
            <person name="Steinberg G."/>
            <person name="Ibeas J.I."/>
            <person name="Holloman W."/>
            <person name="Guzman P."/>
            <person name="Farman M."/>
            <person name="Stajich J.E."/>
            <person name="Sentandreu R."/>
            <person name="Gonzalez-Prieto J.M."/>
            <person name="Kennell J.C."/>
            <person name="Molina L."/>
            <person name="Schirawski J."/>
            <person name="Mendoza-Mendoza A."/>
            <person name="Greilinger D."/>
            <person name="Munch K."/>
            <person name="Rossel N."/>
            <person name="Scherer M."/>
            <person name="Vranes M."/>
            <person name="Ladendorf O."/>
            <person name="Vincon V."/>
            <person name="Fuchs U."/>
            <person name="Sandrock B."/>
            <person name="Meng S."/>
            <person name="Ho E.C."/>
            <person name="Cahill M.J."/>
            <person name="Boyce K.J."/>
            <person name="Klose J."/>
            <person name="Klosterman S.J."/>
            <person name="Deelstra H.J."/>
            <person name="Ortiz-Castellanos L."/>
            <person name="Li W."/>
            <person name="Sanchez-Alonso P."/>
            <person name="Schreier P.H."/>
            <person name="Hauser-Hahn I."/>
            <person name="Vaupel M."/>
            <person name="Koopmann E."/>
            <person name="Friedrich G."/>
            <person name="Voss H."/>
            <person name="Schluter T."/>
            <person name="Margolis J."/>
            <person name="Platt D."/>
            <person name="Swimmer C."/>
            <person name="Gnirke A."/>
            <person name="Chen F."/>
            <person name="Vysotskaia V."/>
            <person name="Mannhaupt G."/>
            <person name="Guldener U."/>
            <person name="Munsterkotter M."/>
            <person name="Haase D."/>
            <person name="Oesterheld M."/>
            <person name="Mewes H.W."/>
            <person name="Mauceli E.W."/>
            <person name="DeCaprio D."/>
            <person name="Wade C.M."/>
            <person name="Butler J."/>
            <person name="Young S."/>
            <person name="Jaffe D.B."/>
            <person name="Calvo S."/>
            <person name="Nusbaum C."/>
            <person name="Galagan J."/>
            <person name="Birren B.W."/>
        </authorList>
    </citation>
    <scope>NUCLEOTIDE SEQUENCE [LARGE SCALE GENOMIC DNA]</scope>
    <source>
        <strain evidence="14">DSM 14603 / FGSC 9021 / UM521</strain>
    </source>
</reference>
<evidence type="ECO:0000256" key="11">
    <source>
        <dbReference type="SAM" id="Phobius"/>
    </source>
</evidence>
<evidence type="ECO:0000256" key="5">
    <source>
        <dbReference type="ARBA" id="ARBA00022824"/>
    </source>
</evidence>
<dbReference type="FunFam" id="1.10.287.660:FF:000006">
    <property type="entry name" value="Protein GET1"/>
    <property type="match status" value="1"/>
</dbReference>
<dbReference type="GO" id="GO:0043495">
    <property type="term" value="F:protein-membrane adaptor activity"/>
    <property type="evidence" value="ECO:0000318"/>
    <property type="project" value="GO_Central"/>
</dbReference>
<dbReference type="GO" id="GO:0005789">
    <property type="term" value="C:endoplasmic reticulum membrane"/>
    <property type="evidence" value="ECO:0007669"/>
    <property type="project" value="UniProtKB-SubCell"/>
</dbReference>
<evidence type="ECO:0000256" key="9">
    <source>
        <dbReference type="HAMAP-Rule" id="MF_03113"/>
    </source>
</evidence>
<dbReference type="GO" id="GO:0071816">
    <property type="term" value="P:tail-anchored membrane protein insertion into ER membrane"/>
    <property type="evidence" value="ECO:0000318"/>
    <property type="project" value="GO_Central"/>
</dbReference>
<evidence type="ECO:0000256" key="3">
    <source>
        <dbReference type="ARBA" id="ARBA00022448"/>
    </source>
</evidence>
<dbReference type="EMBL" id="CM003140">
    <property type="protein sequence ID" value="KIS72402.1"/>
    <property type="molecule type" value="Genomic_DNA"/>
</dbReference>
<dbReference type="FunCoup" id="A0A0D1CHH0">
    <property type="interactions" value="187"/>
</dbReference>
<evidence type="ECO:0000313" key="13">
    <source>
        <dbReference type="EMBL" id="KIS72402.1"/>
    </source>
</evidence>
<proteinExistence type="inferred from homology"/>
<keyword evidence="6 9" id="KW-1133">Transmembrane helix</keyword>
<evidence type="ECO:0000256" key="8">
    <source>
        <dbReference type="ARBA" id="ARBA00023136"/>
    </source>
</evidence>
<keyword evidence="14" id="KW-1185">Reference proteome</keyword>
<dbReference type="InterPro" id="IPR028945">
    <property type="entry name" value="Get1"/>
</dbReference>
<evidence type="ECO:0000256" key="7">
    <source>
        <dbReference type="ARBA" id="ARBA00023054"/>
    </source>
</evidence>
<feature type="region of interest" description="Disordered" evidence="10">
    <location>
        <begin position="197"/>
        <end position="241"/>
    </location>
</feature>
<organism evidence="13 14">
    <name type="scientific">Mycosarcoma maydis</name>
    <name type="common">Corn smut fungus</name>
    <name type="synonym">Ustilago maydis</name>
    <dbReference type="NCBI Taxonomy" id="5270"/>
    <lineage>
        <taxon>Eukaryota</taxon>
        <taxon>Fungi</taxon>
        <taxon>Dikarya</taxon>
        <taxon>Basidiomycota</taxon>
        <taxon>Ustilaginomycotina</taxon>
        <taxon>Ustilaginomycetes</taxon>
        <taxon>Ustilaginales</taxon>
        <taxon>Ustilaginaceae</taxon>
        <taxon>Mycosarcoma</taxon>
    </lineage>
</organism>
<dbReference type="HAMAP" id="MF_03113">
    <property type="entry name" value="Get1"/>
    <property type="match status" value="1"/>
</dbReference>
<dbReference type="KEGG" id="uma:UMAG_11627"/>
<dbReference type="RefSeq" id="XP_011386800.1">
    <property type="nucleotide sequence ID" value="XM_011388498.1"/>
</dbReference>
<feature type="signal peptide" evidence="12">
    <location>
        <begin position="1"/>
        <end position="18"/>
    </location>
</feature>
<comment type="caution">
    <text evidence="9">Lacks conserved residue(s) required for the propagation of feature annotation.</text>
</comment>
<evidence type="ECO:0000256" key="6">
    <source>
        <dbReference type="ARBA" id="ARBA00022989"/>
    </source>
</evidence>
<feature type="compositionally biased region" description="Basic and acidic residues" evidence="10">
    <location>
        <begin position="197"/>
        <end position="207"/>
    </location>
</feature>
<feature type="topological domain" description="Cytoplasmic" evidence="9">
    <location>
        <begin position="172"/>
        <end position="241"/>
    </location>
</feature>
<keyword evidence="4 9" id="KW-0812">Transmembrane</keyword>
<evidence type="ECO:0000313" key="14">
    <source>
        <dbReference type="Proteomes" id="UP000000561"/>
    </source>
</evidence>
<comment type="subcellular location">
    <subcellularLocation>
        <location evidence="1">Endoplasmic reticulum membrane</location>
        <topology evidence="1">Multi-pass membrane protein</topology>
    </subcellularLocation>
</comment>
<evidence type="ECO:0000256" key="1">
    <source>
        <dbReference type="ARBA" id="ARBA00004477"/>
    </source>
</evidence>
<accession>A0A0D1CHH0</accession>
<dbReference type="PANTHER" id="PTHR42650:SF1">
    <property type="entry name" value="GUIDED ENTRY OF TAIL-ANCHORED PROTEINS FACTOR 1"/>
    <property type="match status" value="1"/>
</dbReference>
<dbReference type="Gene3D" id="1.10.287.660">
    <property type="entry name" value="Helix hairpin bin"/>
    <property type="match status" value="1"/>
</dbReference>
<dbReference type="VEuPathDB" id="FungiDB:UMAG_11627"/>
<sequence length="241" mass="26851">MHPAIVIFLSVVVVQTIALMGKQRLQDILWLLYTAVFHRSTLSQQRKLRREILTTKQQLSATSSQDQFAKWAKLRRSVDKQLGTLETINSTLASSRSRFNMVVSGLVFIVTTVMPFVVTSWYSKTAIFWLPPGQHSWFGPAGWFLALPRAPKGAVSSTVWQMVCSRTLIAIGGALTSLIPGTKHEIVVPVGDAKIDEIHEDKEKPAEQRSTTTAPTAERENTQARKRTNAKAATVSEKHEL</sequence>
<dbReference type="InterPro" id="IPR027538">
    <property type="entry name" value="Get1_fungi"/>
</dbReference>
<keyword evidence="8 9" id="KW-0472">Membrane</keyword>
<dbReference type="OrthoDB" id="69461at2759"/>
<evidence type="ECO:0000256" key="12">
    <source>
        <dbReference type="SAM" id="SignalP"/>
    </source>
</evidence>
<dbReference type="AlphaFoldDB" id="A0A0D1CHH0"/>
<dbReference type="InterPro" id="IPR029012">
    <property type="entry name" value="Helix_hairpin_bin_sf"/>
</dbReference>
<comment type="similarity">
    <text evidence="2 9">Belongs to the WRB/GET1 family.</text>
</comment>
<protein>
    <submittedName>
        <fullName evidence="13">Uncharacterized protein</fullName>
    </submittedName>
</protein>
<dbReference type="GeneID" id="23567486"/>
<keyword evidence="3 9" id="KW-0813">Transport</keyword>
<feature type="transmembrane region" description="Helical" evidence="11">
    <location>
        <begin position="99"/>
        <end position="122"/>
    </location>
</feature>
<gene>
    <name evidence="9" type="primary">GET1</name>
    <name evidence="13" type="ORF">UMAG_11627</name>
</gene>
<keyword evidence="12" id="KW-0732">Signal</keyword>
<dbReference type="PANTHER" id="PTHR42650">
    <property type="entry name" value="TAIL-ANCHORED PROTEIN INSERTION RECEPTOR WRB"/>
    <property type="match status" value="1"/>
</dbReference>
<feature type="chain" id="PRO_5002228304" evidence="12">
    <location>
        <begin position="19"/>
        <end position="241"/>
    </location>
</feature>